<protein>
    <recommendedName>
        <fullName evidence="3">Origin recognition complex subunit 3</fullName>
    </recommendedName>
</protein>
<evidence type="ECO:0000256" key="9">
    <source>
        <dbReference type="ARBA" id="ARBA00045241"/>
    </source>
</evidence>
<gene>
    <name evidence="15" type="ORF">LSH36_238g03074</name>
</gene>
<comment type="similarity">
    <text evidence="2">Belongs to the ORC3 family.</text>
</comment>
<evidence type="ECO:0000259" key="14">
    <source>
        <dbReference type="Pfam" id="PF19675"/>
    </source>
</evidence>
<evidence type="ECO:0000259" key="13">
    <source>
        <dbReference type="Pfam" id="PF18137"/>
    </source>
</evidence>
<dbReference type="CDD" id="cd20704">
    <property type="entry name" value="Orc3"/>
    <property type="match status" value="2"/>
</dbReference>
<feature type="domain" description="Origin recognition complex subunit 3 winged helix C-terminal" evidence="13">
    <location>
        <begin position="603"/>
        <end position="714"/>
    </location>
</feature>
<evidence type="ECO:0000256" key="11">
    <source>
        <dbReference type="SAM" id="MobiDB-lite"/>
    </source>
</evidence>
<evidence type="ECO:0000256" key="1">
    <source>
        <dbReference type="ARBA" id="ARBA00004123"/>
    </source>
</evidence>
<dbReference type="Proteomes" id="UP001208570">
    <property type="component" value="Unassembled WGS sequence"/>
</dbReference>
<dbReference type="GO" id="GO:0005664">
    <property type="term" value="C:nuclear origin of replication recognition complex"/>
    <property type="evidence" value="ECO:0007669"/>
    <property type="project" value="InterPro"/>
</dbReference>
<evidence type="ECO:0000313" key="16">
    <source>
        <dbReference type="Proteomes" id="UP001208570"/>
    </source>
</evidence>
<keyword evidence="7" id="KW-0539">Nucleus</keyword>
<feature type="compositionally biased region" description="Basic residues" evidence="11">
    <location>
        <begin position="186"/>
        <end position="195"/>
    </location>
</feature>
<dbReference type="GO" id="GO:0006270">
    <property type="term" value="P:DNA replication initiation"/>
    <property type="evidence" value="ECO:0007669"/>
    <property type="project" value="TreeGrafter"/>
</dbReference>
<sequence>MVSNLWKGVFVFKGKKRRAKLEDYLDAEDGLNNRLQTCEELLERIQEKFQLMQSELNTKLFEEVIHYVTGAHEDFSLEPSPVANSKYCEIPTAALVTGVNTPDHDGIFSNLVSMIHKQLISNIAVLKSKDCPTLKAIMNTTISQIMDNVDMFSDEEDEDEAVSVINHRVCSTMPVLASWYREKCRVKQQSPRKRKADGSPKKTSKHTSTKSHVIVVFEDLESFIPSVLQDFITICSHYLQDIPFVFIFGIATAVTAVHRLLPQHVSSLLCMEKFQAPPSSDCLAQVIHQIVMPADFPFKLGGRVFHLLVDMFLYHDFSVLKFIQSFQFALLDHFYSDPVSIMTVPETDLKSQVRKLSLSQLDHLRSLPSFRRFVEKQPAAAQIKLLEDTKYTTNCVTEQLEALYDYSNCVQPILSCIHSFVHKLPGHPLGHKMREIYGLLLNQNICDTPEYKEAMQMLRALSKDEMIGKLDQCIIFIIRSTSADLLTDVRDELEHFKDKYDNIEKLMQQEETKEELGKKSSPEKRTSFGGKMDLFQLKQTLQELDKSKKKKLTVYEVIRQDTIDYLDAIFRRYLISPTVLPLHEVMYYNRVSAIKPCINGVPRSNLENGLTNPGYYLLREDLISDALTILPTLPDVCIAYKLHNECGRLINLYDWLQAFMMIVKSAEVDENEPEIRKPDKLIQARFIRAVSELQFLGFIKPTKRKTDHVARLTWGAC</sequence>
<dbReference type="GO" id="GO:0005656">
    <property type="term" value="C:nuclear pre-replicative complex"/>
    <property type="evidence" value="ECO:0007669"/>
    <property type="project" value="TreeGrafter"/>
</dbReference>
<keyword evidence="4" id="KW-0597">Phosphoprotein</keyword>
<keyword evidence="5" id="KW-0235">DNA replication</keyword>
<comment type="caution">
    <text evidence="15">The sequence shown here is derived from an EMBL/GenBank/DDBJ whole genome shotgun (WGS) entry which is preliminary data.</text>
</comment>
<evidence type="ECO:0000256" key="4">
    <source>
        <dbReference type="ARBA" id="ARBA00022553"/>
    </source>
</evidence>
<evidence type="ECO:0000313" key="15">
    <source>
        <dbReference type="EMBL" id="KAK2155508.1"/>
    </source>
</evidence>
<feature type="domain" description="Origin recognition complex subunit 3 insertion" evidence="14">
    <location>
        <begin position="353"/>
        <end position="590"/>
    </location>
</feature>
<dbReference type="InterPro" id="IPR045663">
    <property type="entry name" value="ORC3_ins"/>
</dbReference>
<evidence type="ECO:0000256" key="7">
    <source>
        <dbReference type="ARBA" id="ARBA00023242"/>
    </source>
</evidence>
<name>A0AAD9JLN5_9ANNE</name>
<evidence type="ECO:0000256" key="2">
    <source>
        <dbReference type="ARBA" id="ARBA00010977"/>
    </source>
</evidence>
<evidence type="ECO:0000256" key="10">
    <source>
        <dbReference type="SAM" id="Coils"/>
    </source>
</evidence>
<dbReference type="AlphaFoldDB" id="A0AAD9JLN5"/>
<evidence type="ECO:0000256" key="5">
    <source>
        <dbReference type="ARBA" id="ARBA00022705"/>
    </source>
</evidence>
<keyword evidence="6" id="KW-0238">DNA-binding</keyword>
<dbReference type="GO" id="GO:0031261">
    <property type="term" value="C:DNA replication preinitiation complex"/>
    <property type="evidence" value="ECO:0007669"/>
    <property type="project" value="TreeGrafter"/>
</dbReference>
<feature type="region of interest" description="Disordered" evidence="11">
    <location>
        <begin position="186"/>
        <end position="207"/>
    </location>
</feature>
<comment type="function">
    <text evidence="9">Component of the origin recognition complex (ORC) that binds origins of replication. DNA-binding is ATP-dependent. The specific DNA sequences that define origins of replication have not been identified yet. ORC is required to assemble the pre-replication complex necessary to initiate DNA replication. Binds histone H3 and H4 trimethylation marks H3K9me3, H3K27me3 and H4K20me3.</text>
</comment>
<feature type="domain" description="Origin recognition complex subunit 3 N-terminal" evidence="12">
    <location>
        <begin position="6"/>
        <end position="342"/>
    </location>
</feature>
<proteinExistence type="inferred from homology"/>
<dbReference type="EMBL" id="JAODUP010000238">
    <property type="protein sequence ID" value="KAK2155508.1"/>
    <property type="molecule type" value="Genomic_DNA"/>
</dbReference>
<accession>A0AAD9JLN5</accession>
<dbReference type="Pfam" id="PF07034">
    <property type="entry name" value="ORC3_N"/>
    <property type="match status" value="1"/>
</dbReference>
<organism evidence="15 16">
    <name type="scientific">Paralvinella palmiformis</name>
    <dbReference type="NCBI Taxonomy" id="53620"/>
    <lineage>
        <taxon>Eukaryota</taxon>
        <taxon>Metazoa</taxon>
        <taxon>Spiralia</taxon>
        <taxon>Lophotrochozoa</taxon>
        <taxon>Annelida</taxon>
        <taxon>Polychaeta</taxon>
        <taxon>Sedentaria</taxon>
        <taxon>Canalipalpata</taxon>
        <taxon>Terebellida</taxon>
        <taxon>Terebelliformia</taxon>
        <taxon>Alvinellidae</taxon>
        <taxon>Paralvinella</taxon>
    </lineage>
</organism>
<evidence type="ECO:0000256" key="8">
    <source>
        <dbReference type="ARBA" id="ARBA00026084"/>
    </source>
</evidence>
<keyword evidence="16" id="KW-1185">Reference proteome</keyword>
<evidence type="ECO:0000256" key="3">
    <source>
        <dbReference type="ARBA" id="ARBA00019085"/>
    </source>
</evidence>
<dbReference type="InterPro" id="IPR040855">
    <property type="entry name" value="ORC_WH_C"/>
</dbReference>
<feature type="coiled-coil region" evidence="10">
    <location>
        <begin position="486"/>
        <end position="513"/>
    </location>
</feature>
<dbReference type="GO" id="GO:0003688">
    <property type="term" value="F:DNA replication origin binding"/>
    <property type="evidence" value="ECO:0007669"/>
    <property type="project" value="TreeGrafter"/>
</dbReference>
<feature type="coiled-coil region" evidence="10">
    <location>
        <begin position="28"/>
        <end position="55"/>
    </location>
</feature>
<keyword evidence="10" id="KW-0175">Coiled coil</keyword>
<dbReference type="InterPro" id="IPR045667">
    <property type="entry name" value="ORC3_N"/>
</dbReference>
<comment type="subunit">
    <text evidence="8">Component of ORC, a complex composed of at least 6 subunits: ORC1, ORC2, ORC3, ORC4, ORC5 and ORC6. ORC is regulated in a cell-cycle dependent manner. It is sequentially assembled at the exit from anaphase of mitosis and disassembled as cells enter S phase.</text>
</comment>
<dbReference type="Pfam" id="PF18137">
    <property type="entry name" value="WHD_ORC"/>
    <property type="match status" value="1"/>
</dbReference>
<reference evidence="15" key="1">
    <citation type="journal article" date="2023" name="Mol. Biol. Evol.">
        <title>Third-Generation Sequencing Reveals the Adaptive Role of the Epigenome in Three Deep-Sea Polychaetes.</title>
        <authorList>
            <person name="Perez M."/>
            <person name="Aroh O."/>
            <person name="Sun Y."/>
            <person name="Lan Y."/>
            <person name="Juniper S.K."/>
            <person name="Young C.R."/>
            <person name="Angers B."/>
            <person name="Qian P.Y."/>
        </authorList>
    </citation>
    <scope>NUCLEOTIDE SEQUENCE</scope>
    <source>
        <strain evidence="15">P08H-3</strain>
    </source>
</reference>
<dbReference type="PANTHER" id="PTHR12748">
    <property type="entry name" value="ORIGIN RECOGNITION COMPLEX SUBUNIT 3"/>
    <property type="match status" value="1"/>
</dbReference>
<evidence type="ECO:0000256" key="6">
    <source>
        <dbReference type="ARBA" id="ARBA00023125"/>
    </source>
</evidence>
<dbReference type="PANTHER" id="PTHR12748:SF0">
    <property type="entry name" value="ORIGIN RECOGNITION COMPLEX SUBUNIT 3"/>
    <property type="match status" value="1"/>
</dbReference>
<dbReference type="InterPro" id="IPR020795">
    <property type="entry name" value="ORC3"/>
</dbReference>
<comment type="subcellular location">
    <subcellularLocation>
        <location evidence="1">Nucleus</location>
    </subcellularLocation>
</comment>
<evidence type="ECO:0000259" key="12">
    <source>
        <dbReference type="Pfam" id="PF07034"/>
    </source>
</evidence>
<dbReference type="Pfam" id="PF19675">
    <property type="entry name" value="ORC3_ins"/>
    <property type="match status" value="1"/>
</dbReference>